<dbReference type="RefSeq" id="WP_270071441.1">
    <property type="nucleotide sequence ID" value="NZ_JAJAQC010000009.1"/>
</dbReference>
<feature type="compositionally biased region" description="Polar residues" evidence="1">
    <location>
        <begin position="1"/>
        <end position="10"/>
    </location>
</feature>
<keyword evidence="4" id="KW-1185">Reference proteome</keyword>
<dbReference type="AlphaFoldDB" id="A0A9X3NL91"/>
<organism evidence="3 4">
    <name type="scientific">Streptomonospora mangrovi</name>
    <dbReference type="NCBI Taxonomy" id="2883123"/>
    <lineage>
        <taxon>Bacteria</taxon>
        <taxon>Bacillati</taxon>
        <taxon>Actinomycetota</taxon>
        <taxon>Actinomycetes</taxon>
        <taxon>Streptosporangiales</taxon>
        <taxon>Nocardiopsidaceae</taxon>
        <taxon>Streptomonospora</taxon>
    </lineage>
</organism>
<reference evidence="3" key="1">
    <citation type="submission" date="2021-10" db="EMBL/GenBank/DDBJ databases">
        <title>Streptomonospora sp. nov., isolated from mangrove soil.</title>
        <authorList>
            <person name="Chen X."/>
            <person name="Ge X."/>
            <person name="Liu W."/>
        </authorList>
    </citation>
    <scope>NUCLEOTIDE SEQUENCE</scope>
    <source>
        <strain evidence="3">S1-112</strain>
    </source>
</reference>
<proteinExistence type="predicted"/>
<dbReference type="EMBL" id="JAJAQC010000009">
    <property type="protein sequence ID" value="MDA0564153.1"/>
    <property type="molecule type" value="Genomic_DNA"/>
</dbReference>
<feature type="region of interest" description="Disordered" evidence="1">
    <location>
        <begin position="1"/>
        <end position="37"/>
    </location>
</feature>
<protein>
    <submittedName>
        <fullName evidence="3">Uncharacterized protein</fullName>
    </submittedName>
</protein>
<gene>
    <name evidence="3" type="ORF">LG943_07410</name>
</gene>
<evidence type="ECO:0000313" key="4">
    <source>
        <dbReference type="Proteomes" id="UP001140076"/>
    </source>
</evidence>
<dbReference type="Proteomes" id="UP001140076">
    <property type="component" value="Unassembled WGS sequence"/>
</dbReference>
<accession>A0A9X3NL91</accession>
<feature type="compositionally biased region" description="Basic and acidic residues" evidence="1">
    <location>
        <begin position="14"/>
        <end position="33"/>
    </location>
</feature>
<evidence type="ECO:0000256" key="1">
    <source>
        <dbReference type="SAM" id="MobiDB-lite"/>
    </source>
</evidence>
<feature type="transmembrane region" description="Helical" evidence="2">
    <location>
        <begin position="40"/>
        <end position="59"/>
    </location>
</feature>
<evidence type="ECO:0000313" key="3">
    <source>
        <dbReference type="EMBL" id="MDA0564153.1"/>
    </source>
</evidence>
<comment type="caution">
    <text evidence="3">The sequence shown here is derived from an EMBL/GenBank/DDBJ whole genome shotgun (WGS) entry which is preliminary data.</text>
</comment>
<keyword evidence="2" id="KW-1133">Transmembrane helix</keyword>
<evidence type="ECO:0000256" key="2">
    <source>
        <dbReference type="SAM" id="Phobius"/>
    </source>
</evidence>
<name>A0A9X3NL91_9ACTN</name>
<sequence>MKQNETSGRQLQLAEERTRKEEDDRKAAQEDAKKQRRHKWFSHVIAVISLAAAVVFGLLTL</sequence>
<keyword evidence="2" id="KW-0812">Transmembrane</keyword>
<keyword evidence="2" id="KW-0472">Membrane</keyword>